<protein>
    <submittedName>
        <fullName evidence="10">Proteasome lid subunit RPN8/RPN11</fullName>
    </submittedName>
</protein>
<keyword evidence="5" id="KW-0788">Thiol protease</keyword>
<dbReference type="SUPFAM" id="SSF54001">
    <property type="entry name" value="Cysteine proteinases"/>
    <property type="match status" value="1"/>
</dbReference>
<evidence type="ECO:0000256" key="4">
    <source>
        <dbReference type="ARBA" id="ARBA00022801"/>
    </source>
</evidence>
<evidence type="ECO:0000256" key="2">
    <source>
        <dbReference type="ARBA" id="ARBA00022670"/>
    </source>
</evidence>
<accession>A0ABV2NU95</accession>
<proteinExistence type="inferred from homology"/>
<dbReference type="EMBL" id="JBEPNW010000008">
    <property type="protein sequence ID" value="MET3870098.1"/>
    <property type="molecule type" value="Genomic_DNA"/>
</dbReference>
<evidence type="ECO:0000313" key="10">
    <source>
        <dbReference type="EMBL" id="MET3870098.1"/>
    </source>
</evidence>
<evidence type="ECO:0000259" key="9">
    <source>
        <dbReference type="Pfam" id="PF14464"/>
    </source>
</evidence>
<evidence type="ECO:0000256" key="3">
    <source>
        <dbReference type="ARBA" id="ARBA00022723"/>
    </source>
</evidence>
<evidence type="ECO:0000256" key="6">
    <source>
        <dbReference type="ARBA" id="ARBA00022833"/>
    </source>
</evidence>
<keyword evidence="10" id="KW-0647">Proteasome</keyword>
<dbReference type="SUPFAM" id="SSF102712">
    <property type="entry name" value="JAB1/MPN domain"/>
    <property type="match status" value="1"/>
</dbReference>
<evidence type="ECO:0000313" key="11">
    <source>
        <dbReference type="Proteomes" id="UP001549119"/>
    </source>
</evidence>
<name>A0ABV2NU95_9HYPH</name>
<dbReference type="Proteomes" id="UP001549119">
    <property type="component" value="Unassembled WGS sequence"/>
</dbReference>
<evidence type="ECO:0000256" key="5">
    <source>
        <dbReference type="ARBA" id="ARBA00022807"/>
    </source>
</evidence>
<evidence type="ECO:0000259" key="8">
    <source>
        <dbReference type="Pfam" id="PF00877"/>
    </source>
</evidence>
<keyword evidence="6" id="KW-0862">Zinc</keyword>
<dbReference type="PANTHER" id="PTHR34858:SF1">
    <property type="entry name" value="CYSO-CYSTEINE PEPTIDASE"/>
    <property type="match status" value="1"/>
</dbReference>
<keyword evidence="3" id="KW-0479">Metal-binding</keyword>
<keyword evidence="7" id="KW-0482">Metalloprotease</keyword>
<dbReference type="CDD" id="cd08073">
    <property type="entry name" value="MPN_NLPC_P60"/>
    <property type="match status" value="1"/>
</dbReference>
<evidence type="ECO:0000256" key="1">
    <source>
        <dbReference type="ARBA" id="ARBA00007074"/>
    </source>
</evidence>
<evidence type="ECO:0000256" key="7">
    <source>
        <dbReference type="ARBA" id="ARBA00023049"/>
    </source>
</evidence>
<dbReference type="Pfam" id="PF00877">
    <property type="entry name" value="NLPC_P60"/>
    <property type="match status" value="1"/>
</dbReference>
<dbReference type="InterPro" id="IPR000064">
    <property type="entry name" value="NLP_P60_dom"/>
</dbReference>
<dbReference type="InterPro" id="IPR028090">
    <property type="entry name" value="JAB_dom_prok"/>
</dbReference>
<dbReference type="RefSeq" id="WP_209735478.1">
    <property type="nucleotide sequence ID" value="NZ_JBEPNV010000005.1"/>
</dbReference>
<dbReference type="Pfam" id="PF14464">
    <property type="entry name" value="Prok-JAB"/>
    <property type="match status" value="1"/>
</dbReference>
<keyword evidence="11" id="KW-1185">Reference proteome</keyword>
<dbReference type="Gene3D" id="3.40.140.10">
    <property type="entry name" value="Cytidine Deaminase, domain 2"/>
    <property type="match status" value="1"/>
</dbReference>
<feature type="domain" description="JAB" evidence="9">
    <location>
        <begin position="6"/>
        <end position="99"/>
    </location>
</feature>
<reference evidence="10 11" key="1">
    <citation type="submission" date="2024-06" db="EMBL/GenBank/DDBJ databases">
        <title>Genomics of switchgrass bacterial isolates.</title>
        <authorList>
            <person name="Shade A."/>
        </authorList>
    </citation>
    <scope>NUCLEOTIDE SEQUENCE [LARGE SCALE GENOMIC DNA]</scope>
    <source>
        <strain evidence="10 11">PvP084</strain>
    </source>
</reference>
<comment type="caution">
    <text evidence="10">The sequence shown here is derived from an EMBL/GenBank/DDBJ whole genome shotgun (WGS) entry which is preliminary data.</text>
</comment>
<dbReference type="InterPro" id="IPR038765">
    <property type="entry name" value="Papain-like_cys_pep_sf"/>
</dbReference>
<dbReference type="PANTHER" id="PTHR34858">
    <property type="entry name" value="CYSO-CYSTEINE PEPTIDASE"/>
    <property type="match status" value="1"/>
</dbReference>
<sequence>MFKLPNAALKAARAHALRDFPKEACGLLVNGRYKPVPNYAADPERDFVIPGEVFARLREQGKDVQAVIHSHPNGPLFPSEADMQGQIDTDLPWVILATDGKDCADPIIWGEGVDQGPLIGRPFRHGVTDCYELVRHAYALGREGLAAQDVTKEWPLPPVSLRAQARADGWWDPAYEADHRDLYAAFADVGFREIPVSEVMPGDCFLVKLGPGVTQLNHGGVYLGSNLILHHLPTRVSRREPIGIWLRAVEKWLRHERLDALLKENAHA</sequence>
<keyword evidence="4" id="KW-0378">Hydrolase</keyword>
<dbReference type="Gene3D" id="3.90.1720.10">
    <property type="entry name" value="endopeptidase domain like (from Nostoc punctiforme)"/>
    <property type="match status" value="1"/>
</dbReference>
<gene>
    <name evidence="10" type="ORF">ABIC20_007483</name>
</gene>
<feature type="domain" description="NlpC/P60" evidence="8">
    <location>
        <begin position="120"/>
        <end position="239"/>
    </location>
</feature>
<dbReference type="GO" id="GO:0000502">
    <property type="term" value="C:proteasome complex"/>
    <property type="evidence" value="ECO:0007669"/>
    <property type="project" value="UniProtKB-KW"/>
</dbReference>
<comment type="similarity">
    <text evidence="1">Belongs to the peptidase C40 family.</text>
</comment>
<keyword evidence="2" id="KW-0645">Protease</keyword>
<organism evidence="10 11">
    <name type="scientific">Methylobacterium radiotolerans</name>
    <dbReference type="NCBI Taxonomy" id="31998"/>
    <lineage>
        <taxon>Bacteria</taxon>
        <taxon>Pseudomonadati</taxon>
        <taxon>Pseudomonadota</taxon>
        <taxon>Alphaproteobacteria</taxon>
        <taxon>Hyphomicrobiales</taxon>
        <taxon>Methylobacteriaceae</taxon>
        <taxon>Methylobacterium</taxon>
    </lineage>
</organism>
<dbReference type="InterPro" id="IPR051929">
    <property type="entry name" value="VirAsm_ModProt"/>
</dbReference>